<name>A0A3B6H1L9_WHEAT</name>
<dbReference type="Gramene" id="TraesARI3D03G02007730.1">
    <property type="protein sequence ID" value="TraesARI3D03G02007730.1"/>
    <property type="gene ID" value="TraesARI3D03G02007730"/>
</dbReference>
<evidence type="ECO:0000313" key="10">
    <source>
        <dbReference type="Proteomes" id="UP000019116"/>
    </source>
</evidence>
<dbReference type="Gramene" id="TraesPARA_EIv1.0_1158520.2">
    <property type="protein sequence ID" value="TraesPARA_EIv1.0_1158520.2.CDS"/>
    <property type="gene ID" value="TraesPARA_EIv1.0_1158520"/>
</dbReference>
<dbReference type="PaxDb" id="4565-Traes_3DL_71A8EF95C.3"/>
<dbReference type="SMR" id="A0A3B6H1L9"/>
<dbReference type="Gramene" id="TraesJUL3D03G01991620.1">
    <property type="protein sequence ID" value="TraesJUL3D03G01991620.1"/>
    <property type="gene ID" value="TraesJUL3D03G01991620"/>
</dbReference>
<dbReference type="Gramene" id="TraesROB_scaffold_053748_01G000100.1">
    <property type="protein sequence ID" value="TraesROB_scaffold_053748_01G000100.1"/>
    <property type="gene ID" value="TraesROB_scaffold_053748_01G000100"/>
</dbReference>
<dbReference type="SUPFAM" id="SSF48403">
    <property type="entry name" value="Ankyrin repeat"/>
    <property type="match status" value="2"/>
</dbReference>
<keyword evidence="2 7" id="KW-0812">Transmembrane</keyword>
<dbReference type="STRING" id="4565.A0A3B6H1L9"/>
<dbReference type="Gene3D" id="1.25.40.20">
    <property type="entry name" value="Ankyrin repeat-containing domain"/>
    <property type="match status" value="2"/>
</dbReference>
<dbReference type="SMART" id="SM00248">
    <property type="entry name" value="ANK"/>
    <property type="match status" value="9"/>
</dbReference>
<dbReference type="FunFam" id="1.25.40.20:FF:000486">
    <property type="entry name" value="Ankyrin repeat family protein"/>
    <property type="match status" value="1"/>
</dbReference>
<keyword evidence="3" id="KW-0677">Repeat</keyword>
<dbReference type="Gramene" id="TraesSYM3D03G01998350.2">
    <property type="protein sequence ID" value="TraesSYM3D03G01998350.2"/>
    <property type="gene ID" value="TraesSYM3D03G01998350"/>
</dbReference>
<evidence type="ECO:0000259" key="8">
    <source>
        <dbReference type="Pfam" id="PF13962"/>
    </source>
</evidence>
<dbReference type="InterPro" id="IPR036770">
    <property type="entry name" value="Ankyrin_rpt-contain_sf"/>
</dbReference>
<feature type="transmembrane region" description="Helical" evidence="7">
    <location>
        <begin position="435"/>
        <end position="457"/>
    </location>
</feature>
<keyword evidence="6 7" id="KW-0472">Membrane</keyword>
<accession>A0A3B6H1L9</accession>
<dbReference type="OMA" id="HWKIALL"/>
<dbReference type="AlphaFoldDB" id="A0A3B6H1L9"/>
<reference evidence="9" key="1">
    <citation type="submission" date="2018-08" db="EMBL/GenBank/DDBJ databases">
        <authorList>
            <person name="Rossello M."/>
        </authorList>
    </citation>
    <scope>NUCLEOTIDE SEQUENCE [LARGE SCALE GENOMIC DNA]</scope>
    <source>
        <strain evidence="9">cv. Chinese Spring</strain>
    </source>
</reference>
<feature type="transmembrane region" description="Helical" evidence="7">
    <location>
        <begin position="523"/>
        <end position="541"/>
    </location>
</feature>
<dbReference type="PANTHER" id="PTHR24186:SF54">
    <property type="entry name" value="PGG DOMAIN-CONTAINING PROTEIN"/>
    <property type="match status" value="1"/>
</dbReference>
<dbReference type="Pfam" id="PF13962">
    <property type="entry name" value="PGG"/>
    <property type="match status" value="1"/>
</dbReference>
<dbReference type="Gramene" id="TraesKAR3D01G0406960.2">
    <property type="protein sequence ID" value="cds.TraesKAR3D01G0406960.2"/>
    <property type="gene ID" value="TraesKAR3D01G0406960"/>
</dbReference>
<evidence type="ECO:0000256" key="6">
    <source>
        <dbReference type="ARBA" id="ARBA00023136"/>
    </source>
</evidence>
<dbReference type="EnsemblPlants" id="TraesCS3D02G455500.1">
    <property type="protein sequence ID" value="TraesCS3D02G455500.1"/>
    <property type="gene ID" value="TraesCS3D02G455500"/>
</dbReference>
<dbReference type="Gramene" id="TraesWEE_scaffold_043107_01G000100.1">
    <property type="protein sequence ID" value="TraesWEE_scaffold_043107_01G000100.1"/>
    <property type="gene ID" value="TraesWEE_scaffold_043107_01G000100"/>
</dbReference>
<keyword evidence="5" id="KW-0040">ANK repeat</keyword>
<sequence>MANNTQTTDVSGGRSRMDQRILEAATCGDSSSMKELAKKNPSILLGTSPQGNNCLHISTIHGHKKFCMDVLELERSLLPDVNCEQETPLVIAVTLGHAPLASDLLKCCCKEEELRRIILQQDRYGFNALHHAIRNGHQKLALELIEAEPALSKAVTKYNESPMFMAVMRNFTDVSEKLLAIADSSHVGKYGRHALHAAARNGNQYIAGEIMDKRPLLAREADSDGITPIRMAITYDKSDVLCILLEYDYSLAYETDKNGYPLLCSAATRGQVNVAQVLLLYCQDAFYCQVLRDGTAIEKSLTCLHIAVQNGHLEFVEFILKRPQLRKLINMQDMDGKTALHYAIQQCDPKLVAALLAYDDIIDTTILDNHGNSAASQLSSITDDDKPLDWKEVQLLMQKADPNDDDISLYNLSKGAKQRETIESRKERQSLTQKYTSNTSLVAILLATITFTAAFTPPGGYSTDAGSAGLPIMSKQIAFQAFLVSDTLAMCSSFVVAFICLMGRWEDDKFTTYYISVTKKLTWFAYMATITAFATGLYTVLATRTHWLAIGICSVVGLVPFLTMFIAKWPILKLKFRQTCRGLRLKFRQRQTGKSKSNDMV</sequence>
<evidence type="ECO:0000313" key="9">
    <source>
        <dbReference type="EnsemblPlants" id="TraesCS3D02G455500.1"/>
    </source>
</evidence>
<dbReference type="Gramene" id="TraesCLE_scaffold_161272_01G000100.1">
    <property type="protein sequence ID" value="TraesCLE_scaffold_161272_01G000100.1"/>
    <property type="gene ID" value="TraesCLE_scaffold_161272_01G000100"/>
</dbReference>
<dbReference type="Gramene" id="TraesPARA_EIv1.0_1158520.1">
    <property type="protein sequence ID" value="TraesPARA_EIv1.0_1158520.1.CDS"/>
    <property type="gene ID" value="TraesPARA_EIv1.0_1158520"/>
</dbReference>
<dbReference type="GO" id="GO:0016020">
    <property type="term" value="C:membrane"/>
    <property type="evidence" value="ECO:0000318"/>
    <property type="project" value="GO_Central"/>
</dbReference>
<evidence type="ECO:0000256" key="5">
    <source>
        <dbReference type="ARBA" id="ARBA00023043"/>
    </source>
</evidence>
<dbReference type="PANTHER" id="PTHR24186">
    <property type="entry name" value="PROTEIN PHOSPHATASE 1 REGULATORY SUBUNIT"/>
    <property type="match status" value="1"/>
</dbReference>
<dbReference type="GeneID" id="123080511"/>
<protein>
    <recommendedName>
        <fullName evidence="8">PGG domain-containing protein</fullName>
    </recommendedName>
</protein>
<dbReference type="Proteomes" id="UP000019116">
    <property type="component" value="Chromosome 3D"/>
</dbReference>
<comment type="subcellular location">
    <subcellularLocation>
        <location evidence="1">Membrane</location>
        <topology evidence="1">Multi-pass membrane protein</topology>
    </subcellularLocation>
</comment>
<dbReference type="Gramene" id="TraesSTA3D03G01968830.1">
    <property type="protein sequence ID" value="TraesSTA3D03G01968830.1"/>
    <property type="gene ID" value="TraesSTA3D03G01968830"/>
</dbReference>
<feature type="transmembrane region" description="Helical" evidence="7">
    <location>
        <begin position="547"/>
        <end position="567"/>
    </location>
</feature>
<dbReference type="Gramene" id="TraesNOR3D03G02000000.1">
    <property type="protein sequence ID" value="TraesNOR3D03G02000000.1"/>
    <property type="gene ID" value="TraesNOR3D03G02000000"/>
</dbReference>
<evidence type="ECO:0000256" key="3">
    <source>
        <dbReference type="ARBA" id="ARBA00022737"/>
    </source>
</evidence>
<dbReference type="Pfam" id="PF12796">
    <property type="entry name" value="Ank_2"/>
    <property type="match status" value="2"/>
</dbReference>
<dbReference type="Gramene" id="TraesSYM3D03G01998350.1">
    <property type="protein sequence ID" value="TraesSYM3D03G01998350.1"/>
    <property type="gene ID" value="TraesSYM3D03G01998350"/>
</dbReference>
<feature type="transmembrane region" description="Helical" evidence="7">
    <location>
        <begin position="477"/>
        <end position="502"/>
    </location>
</feature>
<dbReference type="Gramene" id="TraesKAR3D01G0406960.1">
    <property type="protein sequence ID" value="cds.TraesKAR3D01G0406960.1"/>
    <property type="gene ID" value="TraesKAR3D01G0406960"/>
</dbReference>
<dbReference type="RefSeq" id="XP_044359379.1">
    <property type="nucleotide sequence ID" value="XM_044503444.1"/>
</dbReference>
<dbReference type="Gramene" id="TraesCS3D03G1002300.1">
    <property type="protein sequence ID" value="TraesCS3D03G1002300.1.CDS"/>
    <property type="gene ID" value="TraesCS3D03G1002300"/>
</dbReference>
<dbReference type="OrthoDB" id="303876at2759"/>
<dbReference type="InterPro" id="IPR002110">
    <property type="entry name" value="Ankyrin_rpt"/>
</dbReference>
<keyword evidence="10" id="KW-1185">Reference proteome</keyword>
<keyword evidence="4 7" id="KW-1133">Transmembrane helix</keyword>
<dbReference type="Gramene" id="TraesCS3D02G455500.1">
    <property type="protein sequence ID" value="TraesCS3D02G455500.1"/>
    <property type="gene ID" value="TraesCS3D02G455500"/>
</dbReference>
<evidence type="ECO:0000256" key="7">
    <source>
        <dbReference type="SAM" id="Phobius"/>
    </source>
</evidence>
<organism evidence="9">
    <name type="scientific">Triticum aestivum</name>
    <name type="common">Wheat</name>
    <dbReference type="NCBI Taxonomy" id="4565"/>
    <lineage>
        <taxon>Eukaryota</taxon>
        <taxon>Viridiplantae</taxon>
        <taxon>Streptophyta</taxon>
        <taxon>Embryophyta</taxon>
        <taxon>Tracheophyta</taxon>
        <taxon>Spermatophyta</taxon>
        <taxon>Magnoliopsida</taxon>
        <taxon>Liliopsida</taxon>
        <taxon>Poales</taxon>
        <taxon>Poaceae</taxon>
        <taxon>BOP clade</taxon>
        <taxon>Pooideae</taxon>
        <taxon>Triticodae</taxon>
        <taxon>Triticeae</taxon>
        <taxon>Triticinae</taxon>
        <taxon>Triticum</taxon>
    </lineage>
</organism>
<evidence type="ECO:0000256" key="2">
    <source>
        <dbReference type="ARBA" id="ARBA00022692"/>
    </source>
</evidence>
<reference evidence="9" key="2">
    <citation type="submission" date="2018-10" db="UniProtKB">
        <authorList>
            <consortium name="EnsemblPlants"/>
        </authorList>
    </citation>
    <scope>IDENTIFICATION</scope>
</reference>
<gene>
    <name evidence="9" type="primary">LOC123080511</name>
</gene>
<dbReference type="Gramene" id="TraesLDM3D03G01970390.1">
    <property type="protein sequence ID" value="TraesLDM3D03G01970390.1"/>
    <property type="gene ID" value="TraesLDM3D03G01970390"/>
</dbReference>
<dbReference type="Gramene" id="TraesJAG3D03G01981620.1">
    <property type="protein sequence ID" value="TraesJAG3D03G01981620.1"/>
    <property type="gene ID" value="TraesJAG3D03G01981620"/>
</dbReference>
<dbReference type="InterPro" id="IPR026961">
    <property type="entry name" value="PGG_dom"/>
</dbReference>
<evidence type="ECO:0000256" key="4">
    <source>
        <dbReference type="ARBA" id="ARBA00022989"/>
    </source>
</evidence>
<evidence type="ECO:0000256" key="1">
    <source>
        <dbReference type="ARBA" id="ARBA00004141"/>
    </source>
</evidence>
<proteinExistence type="predicted"/>
<dbReference type="Gramene" id="TraesLAC3D03G01915630.1">
    <property type="protein sequence ID" value="TraesLAC3D03G01915630.1"/>
    <property type="gene ID" value="TraesLAC3D03G01915630"/>
</dbReference>
<feature type="domain" description="PGG" evidence="8">
    <location>
        <begin position="433"/>
        <end position="540"/>
    </location>
</feature>
<dbReference type="Gramene" id="TraesCAD_scaffold_044269_01G000500.1">
    <property type="protein sequence ID" value="TraesCAD_scaffold_044269_01G000500.1"/>
    <property type="gene ID" value="TraesCAD_scaffold_044269_01G000500"/>
</dbReference>